<dbReference type="AlphaFoldDB" id="A0AA43UC76"/>
<comment type="catalytic activity">
    <reaction evidence="8">
        <text>3'-dephospho-CoA + ATP = ADP + CoA + H(+)</text>
        <dbReference type="Rhea" id="RHEA:18245"/>
        <dbReference type="ChEBI" id="CHEBI:15378"/>
        <dbReference type="ChEBI" id="CHEBI:30616"/>
        <dbReference type="ChEBI" id="CHEBI:57287"/>
        <dbReference type="ChEBI" id="CHEBI:57328"/>
        <dbReference type="ChEBI" id="CHEBI:456216"/>
        <dbReference type="EC" id="2.7.1.24"/>
    </reaction>
</comment>
<sequence>MILGLTGGIATGKSLVSDYFKSQGYPVIDADQVARQVVEAGSLGLSRVVNHFGSHMLLENGELDRKKLGQLIFSDSEKREDLNRILHPLIRAEILKRLEQLKKQGCDLIVLDLPLLFESDYEDQVDQIMVVHIEQDLQLKRLMKRNELSQKEALQRIHSQMPLEEKMTRAHILVDNSGTKEETYQQVAAWLEKSL</sequence>
<comment type="caution">
    <text evidence="10">The sequence shown here is derived from an EMBL/GenBank/DDBJ whole genome shotgun (WGS) entry which is preliminary data.</text>
</comment>
<dbReference type="InterPro" id="IPR027417">
    <property type="entry name" value="P-loop_NTPase"/>
</dbReference>
<keyword evidence="6 8" id="KW-0067">ATP-binding</keyword>
<reference evidence="10" key="1">
    <citation type="submission" date="2023-07" db="EMBL/GenBank/DDBJ databases">
        <title>Between Cages and Wild: Unraveling the Impact of Captivity on Animal Microbiomes and Antimicrobial Resistance.</title>
        <authorList>
            <person name="Schmartz G.P."/>
            <person name="Rehner J."/>
            <person name="Schuff M.J."/>
            <person name="Becker S.L."/>
            <person name="Kravczyk M."/>
            <person name="Gurevich A."/>
            <person name="Francke R."/>
            <person name="Mueller R."/>
            <person name="Keller V."/>
            <person name="Keller A."/>
        </authorList>
    </citation>
    <scope>NUCLEOTIDE SEQUENCE</scope>
    <source>
        <strain evidence="10">S39M_St_73</strain>
    </source>
</reference>
<dbReference type="EC" id="2.7.1.24" evidence="8 9"/>
<name>A0AA43UC76_9LACT</name>
<evidence type="ECO:0000313" key="11">
    <source>
        <dbReference type="Proteomes" id="UP001171751"/>
    </source>
</evidence>
<dbReference type="PANTHER" id="PTHR10695:SF46">
    <property type="entry name" value="BIFUNCTIONAL COENZYME A SYNTHASE-RELATED"/>
    <property type="match status" value="1"/>
</dbReference>
<dbReference type="FunFam" id="3.40.50.300:FF:000991">
    <property type="entry name" value="Dephospho-CoA kinase"/>
    <property type="match status" value="1"/>
</dbReference>
<keyword evidence="2 8" id="KW-0963">Cytoplasm</keyword>
<dbReference type="InterPro" id="IPR001977">
    <property type="entry name" value="Depp_CoAkinase"/>
</dbReference>
<evidence type="ECO:0000256" key="1">
    <source>
        <dbReference type="ARBA" id="ARBA00009018"/>
    </source>
</evidence>
<proteinExistence type="inferred from homology"/>
<dbReference type="Pfam" id="PF01121">
    <property type="entry name" value="CoaE"/>
    <property type="match status" value="1"/>
</dbReference>
<evidence type="ECO:0000256" key="4">
    <source>
        <dbReference type="ARBA" id="ARBA00022741"/>
    </source>
</evidence>
<dbReference type="GO" id="GO:0015937">
    <property type="term" value="P:coenzyme A biosynthetic process"/>
    <property type="evidence" value="ECO:0007669"/>
    <property type="project" value="UniProtKB-UniRule"/>
</dbReference>
<dbReference type="CDD" id="cd02022">
    <property type="entry name" value="DPCK"/>
    <property type="match status" value="1"/>
</dbReference>
<keyword evidence="7 8" id="KW-0173">Coenzyme A biosynthesis</keyword>
<dbReference type="SUPFAM" id="SSF52540">
    <property type="entry name" value="P-loop containing nucleoside triphosphate hydrolases"/>
    <property type="match status" value="1"/>
</dbReference>
<dbReference type="Gene3D" id="3.40.50.300">
    <property type="entry name" value="P-loop containing nucleotide triphosphate hydrolases"/>
    <property type="match status" value="1"/>
</dbReference>
<protein>
    <recommendedName>
        <fullName evidence="8 9">Dephospho-CoA kinase</fullName>
        <ecNumber evidence="8 9">2.7.1.24</ecNumber>
    </recommendedName>
    <alternativeName>
        <fullName evidence="8">Dephosphocoenzyme A kinase</fullName>
    </alternativeName>
</protein>
<feature type="binding site" evidence="8">
    <location>
        <begin position="10"/>
        <end position="15"/>
    </location>
    <ligand>
        <name>ATP</name>
        <dbReference type="ChEBI" id="CHEBI:30616"/>
    </ligand>
</feature>
<keyword evidence="3 8" id="KW-0808">Transferase</keyword>
<gene>
    <name evidence="8 10" type="primary">coaE</name>
    <name evidence="10" type="ORF">Q4F26_03030</name>
</gene>
<evidence type="ECO:0000256" key="3">
    <source>
        <dbReference type="ARBA" id="ARBA00022679"/>
    </source>
</evidence>
<comment type="pathway">
    <text evidence="8">Cofactor biosynthesis; coenzyme A biosynthesis; CoA from (R)-pantothenate: step 5/5.</text>
</comment>
<keyword evidence="4 8" id="KW-0547">Nucleotide-binding</keyword>
<evidence type="ECO:0000256" key="6">
    <source>
        <dbReference type="ARBA" id="ARBA00022840"/>
    </source>
</evidence>
<evidence type="ECO:0000256" key="9">
    <source>
        <dbReference type="NCBIfam" id="TIGR00152"/>
    </source>
</evidence>
<dbReference type="GO" id="GO:0005737">
    <property type="term" value="C:cytoplasm"/>
    <property type="evidence" value="ECO:0007669"/>
    <property type="project" value="UniProtKB-SubCell"/>
</dbReference>
<comment type="function">
    <text evidence="8">Catalyzes the phosphorylation of the 3'-hydroxyl group of dephosphocoenzyme A to form coenzyme A.</text>
</comment>
<comment type="similarity">
    <text evidence="1 8">Belongs to the CoaE family.</text>
</comment>
<dbReference type="EMBL" id="JAUNQW010000008">
    <property type="protein sequence ID" value="MDO5457294.1"/>
    <property type="molecule type" value="Genomic_DNA"/>
</dbReference>
<accession>A0AA43UC76</accession>
<dbReference type="GO" id="GO:0005524">
    <property type="term" value="F:ATP binding"/>
    <property type="evidence" value="ECO:0007669"/>
    <property type="project" value="UniProtKB-UniRule"/>
</dbReference>
<dbReference type="PROSITE" id="PS51219">
    <property type="entry name" value="DPCK"/>
    <property type="match status" value="1"/>
</dbReference>
<organism evidence="10 11">
    <name type="scientific">Atopococcus tabaci</name>
    <dbReference type="NCBI Taxonomy" id="269774"/>
    <lineage>
        <taxon>Bacteria</taxon>
        <taxon>Bacillati</taxon>
        <taxon>Bacillota</taxon>
        <taxon>Bacilli</taxon>
        <taxon>Lactobacillales</taxon>
        <taxon>Carnobacteriaceae</taxon>
        <taxon>Atopococcus</taxon>
    </lineage>
</organism>
<comment type="subcellular location">
    <subcellularLocation>
        <location evidence="8">Cytoplasm</location>
    </subcellularLocation>
</comment>
<dbReference type="Proteomes" id="UP001171751">
    <property type="component" value="Unassembled WGS sequence"/>
</dbReference>
<evidence type="ECO:0000256" key="8">
    <source>
        <dbReference type="HAMAP-Rule" id="MF_00376"/>
    </source>
</evidence>
<evidence type="ECO:0000256" key="7">
    <source>
        <dbReference type="ARBA" id="ARBA00022993"/>
    </source>
</evidence>
<dbReference type="NCBIfam" id="TIGR00152">
    <property type="entry name" value="dephospho-CoA kinase"/>
    <property type="match status" value="1"/>
</dbReference>
<dbReference type="HAMAP" id="MF_00376">
    <property type="entry name" value="Dephospho_CoA_kinase"/>
    <property type="match status" value="1"/>
</dbReference>
<evidence type="ECO:0000256" key="2">
    <source>
        <dbReference type="ARBA" id="ARBA00022490"/>
    </source>
</evidence>
<keyword evidence="11" id="KW-1185">Reference proteome</keyword>
<keyword evidence="5 8" id="KW-0418">Kinase</keyword>
<dbReference type="PANTHER" id="PTHR10695">
    <property type="entry name" value="DEPHOSPHO-COA KINASE-RELATED"/>
    <property type="match status" value="1"/>
</dbReference>
<dbReference type="GO" id="GO:0004140">
    <property type="term" value="F:dephospho-CoA kinase activity"/>
    <property type="evidence" value="ECO:0007669"/>
    <property type="project" value="UniProtKB-UniRule"/>
</dbReference>
<evidence type="ECO:0000313" key="10">
    <source>
        <dbReference type="EMBL" id="MDO5457294.1"/>
    </source>
</evidence>
<evidence type="ECO:0000256" key="5">
    <source>
        <dbReference type="ARBA" id="ARBA00022777"/>
    </source>
</evidence>